<feature type="compositionally biased region" description="Basic and acidic residues" evidence="1">
    <location>
        <begin position="38"/>
        <end position="50"/>
    </location>
</feature>
<feature type="compositionally biased region" description="Low complexity" evidence="1">
    <location>
        <begin position="120"/>
        <end position="134"/>
    </location>
</feature>
<feature type="domain" description="Brix" evidence="2">
    <location>
        <begin position="158"/>
        <end position="366"/>
    </location>
</feature>
<dbReference type="GO" id="GO:0000460">
    <property type="term" value="P:maturation of 5.8S rRNA"/>
    <property type="evidence" value="ECO:0007669"/>
    <property type="project" value="TreeGrafter"/>
</dbReference>
<dbReference type="GO" id="GO:0005730">
    <property type="term" value="C:nucleolus"/>
    <property type="evidence" value="ECO:0007669"/>
    <property type="project" value="TreeGrafter"/>
</dbReference>
<evidence type="ECO:0000313" key="3">
    <source>
        <dbReference type="EMBL" id="QIW98449.1"/>
    </source>
</evidence>
<dbReference type="SUPFAM" id="SSF52954">
    <property type="entry name" value="Class II aaRS ABD-related"/>
    <property type="match status" value="1"/>
</dbReference>
<keyword evidence="4" id="KW-1185">Reference proteome</keyword>
<dbReference type="PANTHER" id="PTHR22734">
    <property type="entry name" value="U3 SMALL NUCLEOLAR RIBONUCLEOPROTEIN PROTEIN IMP4"/>
    <property type="match status" value="1"/>
</dbReference>
<dbReference type="PROSITE" id="PS50833">
    <property type="entry name" value="BRIX"/>
    <property type="match status" value="1"/>
</dbReference>
<dbReference type="SMART" id="SM00879">
    <property type="entry name" value="Brix"/>
    <property type="match status" value="1"/>
</dbReference>
<proteinExistence type="predicted"/>
<dbReference type="GO" id="GO:0042134">
    <property type="term" value="F:rRNA primary transcript binding"/>
    <property type="evidence" value="ECO:0007669"/>
    <property type="project" value="InterPro"/>
</dbReference>
<evidence type="ECO:0000313" key="4">
    <source>
        <dbReference type="Proteomes" id="UP000503462"/>
    </source>
</evidence>
<sequence>MASFKIGNKIKRGELYLKQKKEKENTKRDERHKRRRHEDKNPQLRTDRRARNVPATIDKKRTWDVADEEDDGALGRSVDVLNPKRQKLAQSEEPADLDEDNHDETALDNESSEPGDRAPSEAPSTATATSTATDLALTPESLSLRFPRLFDPPPDYAPKVLITTSINSVLHTEAELLVTLFPNSKYIKRTAHFHSYKFSIREIAKFAAARDYTHVIVLNQHLHKKIPSGLDIVFLPVGPMFHFSISNWIPGARLPGHGNPTNHFPEMILNGFKTPLGLLAAHLFKSLFPSHPEIQGRQVVTLHNQRDYIFVRRHRYVFRDKRGTEKSIQGTDGKPVEGVEEVRAGLQELGPRFTLKLRRIDKGIQRLSGQEWEWKAHDEKVRTRFSL</sequence>
<dbReference type="EMBL" id="CP051141">
    <property type="protein sequence ID" value="QIW98449.1"/>
    <property type="molecule type" value="Genomic_DNA"/>
</dbReference>
<reference evidence="3 4" key="1">
    <citation type="journal article" date="2016" name="Sci. Rep.">
        <title>Peltaster fructicola genome reveals evolution from an invasive phytopathogen to an ectophytic parasite.</title>
        <authorList>
            <person name="Xu C."/>
            <person name="Chen H."/>
            <person name="Gleason M.L."/>
            <person name="Xu J.R."/>
            <person name="Liu H."/>
            <person name="Zhang R."/>
            <person name="Sun G."/>
        </authorList>
    </citation>
    <scope>NUCLEOTIDE SEQUENCE [LARGE SCALE GENOMIC DNA]</scope>
    <source>
        <strain evidence="3 4">LNHT1506</strain>
    </source>
</reference>
<feature type="region of interest" description="Disordered" evidence="1">
    <location>
        <begin position="15"/>
        <end position="134"/>
    </location>
</feature>
<dbReference type="GO" id="GO:0000470">
    <property type="term" value="P:maturation of LSU-rRNA"/>
    <property type="evidence" value="ECO:0007669"/>
    <property type="project" value="TreeGrafter"/>
</dbReference>
<feature type="compositionally biased region" description="Acidic residues" evidence="1">
    <location>
        <begin position="93"/>
        <end position="113"/>
    </location>
</feature>
<dbReference type="PANTHER" id="PTHR22734:SF3">
    <property type="entry name" value="RIBOSOME PRODUCTION FACTOR 1"/>
    <property type="match status" value="1"/>
</dbReference>
<evidence type="ECO:0000256" key="1">
    <source>
        <dbReference type="SAM" id="MobiDB-lite"/>
    </source>
</evidence>
<name>A0A6H0XVH7_9PEZI</name>
<dbReference type="Gene3D" id="3.40.50.10480">
    <property type="entry name" value="Probable brix-domain ribosomal biogenesis protein"/>
    <property type="match status" value="1"/>
</dbReference>
<gene>
    <name evidence="3" type="ORF">AMS68_003967</name>
</gene>
<dbReference type="InterPro" id="IPR007109">
    <property type="entry name" value="Brix"/>
</dbReference>
<feature type="compositionally biased region" description="Basic and acidic residues" evidence="1">
    <location>
        <begin position="15"/>
        <end position="29"/>
    </location>
</feature>
<dbReference type="InterPro" id="IPR044281">
    <property type="entry name" value="IMP4/RPF1"/>
</dbReference>
<dbReference type="GO" id="GO:0030687">
    <property type="term" value="C:preribosome, large subunit precursor"/>
    <property type="evidence" value="ECO:0007669"/>
    <property type="project" value="TreeGrafter"/>
</dbReference>
<dbReference type="Pfam" id="PF04427">
    <property type="entry name" value="Brix"/>
    <property type="match status" value="1"/>
</dbReference>
<dbReference type="AlphaFoldDB" id="A0A6H0XVH7"/>
<dbReference type="Proteomes" id="UP000503462">
    <property type="component" value="Chromosome 3"/>
</dbReference>
<dbReference type="FunFam" id="3.40.50.10480:FF:000005">
    <property type="entry name" value="Similar to RNA processing factor 1"/>
    <property type="match status" value="1"/>
</dbReference>
<dbReference type="OrthoDB" id="4069699at2759"/>
<protein>
    <recommendedName>
        <fullName evidence="2">Brix domain-containing protein</fullName>
    </recommendedName>
</protein>
<organism evidence="3 4">
    <name type="scientific">Peltaster fructicola</name>
    <dbReference type="NCBI Taxonomy" id="286661"/>
    <lineage>
        <taxon>Eukaryota</taxon>
        <taxon>Fungi</taxon>
        <taxon>Dikarya</taxon>
        <taxon>Ascomycota</taxon>
        <taxon>Pezizomycotina</taxon>
        <taxon>Dothideomycetes</taxon>
        <taxon>Dothideomycetes incertae sedis</taxon>
        <taxon>Peltaster</taxon>
    </lineage>
</organism>
<accession>A0A6H0XVH7</accession>
<evidence type="ECO:0000259" key="2">
    <source>
        <dbReference type="PROSITE" id="PS50833"/>
    </source>
</evidence>